<dbReference type="SMART" id="SM00865">
    <property type="entry name" value="Tubulin_C"/>
    <property type="match status" value="1"/>
</dbReference>
<dbReference type="GO" id="GO:0010020">
    <property type="term" value="P:chloroplast fission"/>
    <property type="evidence" value="ECO:0007669"/>
    <property type="project" value="TreeGrafter"/>
</dbReference>
<dbReference type="GO" id="GO:0009507">
    <property type="term" value="C:chloroplast"/>
    <property type="evidence" value="ECO:0007669"/>
    <property type="project" value="TreeGrafter"/>
</dbReference>
<dbReference type="Pfam" id="PF12327">
    <property type="entry name" value="FtsZ_C"/>
    <property type="match status" value="1"/>
</dbReference>
<protein>
    <recommendedName>
        <fullName evidence="4">Tubulin/FtsZ 2-layer sandwich domain-containing protein</fullName>
    </recommendedName>
</protein>
<reference evidence="5" key="1">
    <citation type="submission" date="2018-02" db="EMBL/GenBank/DDBJ databases">
        <authorList>
            <person name="Cohen D.B."/>
            <person name="Kent A.D."/>
        </authorList>
    </citation>
    <scope>NUCLEOTIDE SEQUENCE</scope>
</reference>
<evidence type="ECO:0000256" key="3">
    <source>
        <dbReference type="SAM" id="MobiDB-lite"/>
    </source>
</evidence>
<gene>
    <name evidence="5" type="ORF">FSB_LOCUS55035</name>
</gene>
<name>A0A2N9ISM7_FAGSY</name>
<accession>A0A2N9ISM7</accession>
<dbReference type="EMBL" id="OIVN01006182">
    <property type="protein sequence ID" value="SPD27153.1"/>
    <property type="molecule type" value="Genomic_DNA"/>
</dbReference>
<evidence type="ECO:0000256" key="2">
    <source>
        <dbReference type="ARBA" id="ARBA00023134"/>
    </source>
</evidence>
<evidence type="ECO:0000313" key="5">
    <source>
        <dbReference type="EMBL" id="SPD27153.1"/>
    </source>
</evidence>
<feature type="domain" description="Tubulin/FtsZ 2-layer sandwich" evidence="4">
    <location>
        <begin position="23"/>
        <end position="129"/>
    </location>
</feature>
<feature type="region of interest" description="Disordered" evidence="3">
    <location>
        <begin position="153"/>
        <end position="177"/>
    </location>
</feature>
<dbReference type="InterPro" id="IPR018316">
    <property type="entry name" value="Tubulin/FtsZ_2-layer-sand-dom"/>
</dbReference>
<evidence type="ECO:0000256" key="1">
    <source>
        <dbReference type="ARBA" id="ARBA00022741"/>
    </source>
</evidence>
<dbReference type="InterPro" id="IPR037103">
    <property type="entry name" value="Tubulin/FtsZ-like_C"/>
</dbReference>
<dbReference type="PANTHER" id="PTHR30314">
    <property type="entry name" value="CELL DIVISION PROTEIN FTSZ-RELATED"/>
    <property type="match status" value="1"/>
</dbReference>
<dbReference type="GO" id="GO:0005525">
    <property type="term" value="F:GTP binding"/>
    <property type="evidence" value="ECO:0007669"/>
    <property type="project" value="UniProtKB-KW"/>
</dbReference>
<dbReference type="Gene3D" id="3.30.1330.20">
    <property type="entry name" value="Tubulin/FtsZ, C-terminal domain"/>
    <property type="match status" value="1"/>
</dbReference>
<sequence length="403" mass="45389">MSYQPGIVGPNFLSAIDMVPGLVNVDFADVRAIMKDAGSSLMGIGTATGKTRARDAALNAIQSPLLDIGIERATGIVWNITGGSDLTLFEASHWLFNSYYDTSFDLDSLVKLQVNAAAELRRYDVSVHQKVQRFNQEQQMIFLLITRPNKEKRKGLKNSFQENLPSSERKETHQSTCSAPRLHQVSPRLRCEPFRTLPWFLFRKICRVQKEKKLTKAHVVHLGCIKSPRLRCEPILPRLRLRCPSQTLPWFRGTCSESIYSSPASMSFSDFALVPWNLFGIDLFFLDFDVSLLGICLGSVETVRNQSILPRIFSLWSLRPPRRRSDFVVTFLGVLSTSMASQVSPWLQSNLSRLLRARIISVSASSNSLHGLHDPSSVWCRPRVFSASLSLILAFLWPFLGSL</sequence>
<dbReference type="InterPro" id="IPR003008">
    <property type="entry name" value="Tubulin_FtsZ_GTPase"/>
</dbReference>
<dbReference type="InterPro" id="IPR045061">
    <property type="entry name" value="FtsZ/CetZ"/>
</dbReference>
<dbReference type="AlphaFoldDB" id="A0A2N9ISM7"/>
<dbReference type="PRINTS" id="PR00423">
    <property type="entry name" value="CELLDVISFTSZ"/>
</dbReference>
<proteinExistence type="predicted"/>
<dbReference type="GO" id="GO:0003924">
    <property type="term" value="F:GTPase activity"/>
    <property type="evidence" value="ECO:0007669"/>
    <property type="project" value="InterPro"/>
</dbReference>
<organism evidence="5">
    <name type="scientific">Fagus sylvatica</name>
    <name type="common">Beechnut</name>
    <dbReference type="NCBI Taxonomy" id="28930"/>
    <lineage>
        <taxon>Eukaryota</taxon>
        <taxon>Viridiplantae</taxon>
        <taxon>Streptophyta</taxon>
        <taxon>Embryophyta</taxon>
        <taxon>Tracheophyta</taxon>
        <taxon>Spermatophyta</taxon>
        <taxon>Magnoliopsida</taxon>
        <taxon>eudicotyledons</taxon>
        <taxon>Gunneridae</taxon>
        <taxon>Pentapetalae</taxon>
        <taxon>rosids</taxon>
        <taxon>fabids</taxon>
        <taxon>Fagales</taxon>
        <taxon>Fagaceae</taxon>
        <taxon>Fagus</taxon>
    </lineage>
</organism>
<dbReference type="InterPro" id="IPR024757">
    <property type="entry name" value="FtsZ_C"/>
</dbReference>
<dbReference type="SUPFAM" id="SSF55307">
    <property type="entry name" value="Tubulin C-terminal domain-like"/>
    <property type="match status" value="1"/>
</dbReference>
<evidence type="ECO:0000259" key="4">
    <source>
        <dbReference type="SMART" id="SM00865"/>
    </source>
</evidence>
<keyword evidence="2" id="KW-0342">GTP-binding</keyword>
<dbReference type="PANTHER" id="PTHR30314:SF3">
    <property type="entry name" value="MITOCHONDRIAL DIVISION PROTEIN FSZA"/>
    <property type="match status" value="1"/>
</dbReference>
<dbReference type="InterPro" id="IPR008280">
    <property type="entry name" value="Tub_FtsZ_C"/>
</dbReference>
<keyword evidence="1" id="KW-0547">Nucleotide-binding</keyword>